<evidence type="ECO:0000256" key="6">
    <source>
        <dbReference type="ARBA" id="ARBA00022989"/>
    </source>
</evidence>
<proteinExistence type="predicted"/>
<sequence length="536" mass="61075">MYALGRRLKSWLYSGFLIPAVYLLPMVIIAGSNHLLADCDATMHYFSGIDIFRGNGYNGWASHFWPPLYPVLLGLLAQVSPGFEVSRLVSVVAAVLLLLIVYQFVYRLVANRLVACLAQLLVVTNFMFLQLSVQVENHMLDTLFYLLAILLLLRYLNNGNGYRFFLIGLVCGLAGLTRYTSYSLLPAFMLTMFCFYPFRRAAVYAGCILAGFVLVSCPWWWINYLRNGSPVATWQYMNIGLGVFSNSETRWSWSWSAINRFNSVGDIFLQAPGKYIGNFFYNVIKSFGLIIYRGQVAGTLCAAAILLYLAQHYSRNQLVLRSRRVLPLVIAFACYLLLVCQAFVFSEVFLSWLLLLIIYGTVAGYKLRVLFYQFRSARKRSLMMILLFAVCFDLAYASWQLRAYLHNNNGIEDNARIMAVLKQHDPDIGEKLLMCYHPGRAYHLGSKFLMLPLYYNGDVNGLVTYRDLNARARQQAPRFPCNIDANNVKANYLVYDRVAAGCLPQYSFLMQPGDSRIPRNFQLIYLSADAAVYKIN</sequence>
<evidence type="ECO:0000259" key="9">
    <source>
        <dbReference type="Pfam" id="PF13231"/>
    </source>
</evidence>
<dbReference type="InterPro" id="IPR038731">
    <property type="entry name" value="RgtA/B/C-like"/>
</dbReference>
<dbReference type="GO" id="GO:0009103">
    <property type="term" value="P:lipopolysaccharide biosynthetic process"/>
    <property type="evidence" value="ECO:0007669"/>
    <property type="project" value="UniProtKB-ARBA"/>
</dbReference>
<feature type="transmembrane region" description="Helical" evidence="8">
    <location>
        <begin position="290"/>
        <end position="313"/>
    </location>
</feature>
<feature type="transmembrane region" description="Helical" evidence="8">
    <location>
        <begin position="381"/>
        <end position="399"/>
    </location>
</feature>
<keyword evidence="2" id="KW-1003">Cell membrane</keyword>
<reference evidence="10 11" key="1">
    <citation type="submission" date="2016-10" db="EMBL/GenBank/DDBJ databases">
        <authorList>
            <person name="de Groot N.N."/>
        </authorList>
    </citation>
    <scope>NUCLEOTIDE SEQUENCE [LARGE SCALE GENOMIC DNA]</scope>
    <source>
        <strain evidence="10 11">DSM 21039</strain>
    </source>
</reference>
<feature type="transmembrane region" description="Helical" evidence="8">
    <location>
        <begin position="350"/>
        <end position="369"/>
    </location>
</feature>
<dbReference type="Pfam" id="PF13231">
    <property type="entry name" value="PMT_2"/>
    <property type="match status" value="1"/>
</dbReference>
<dbReference type="PANTHER" id="PTHR33908:SF11">
    <property type="entry name" value="MEMBRANE PROTEIN"/>
    <property type="match status" value="1"/>
</dbReference>
<evidence type="ECO:0000313" key="11">
    <source>
        <dbReference type="Proteomes" id="UP000198984"/>
    </source>
</evidence>
<evidence type="ECO:0000256" key="3">
    <source>
        <dbReference type="ARBA" id="ARBA00022676"/>
    </source>
</evidence>
<keyword evidence="6 8" id="KW-1133">Transmembrane helix</keyword>
<feature type="transmembrane region" description="Helical" evidence="8">
    <location>
        <begin position="162"/>
        <end position="180"/>
    </location>
</feature>
<evidence type="ECO:0000256" key="1">
    <source>
        <dbReference type="ARBA" id="ARBA00004651"/>
    </source>
</evidence>
<dbReference type="AlphaFoldDB" id="A0A1H7QMR8"/>
<dbReference type="PANTHER" id="PTHR33908">
    <property type="entry name" value="MANNOSYLTRANSFERASE YKCB-RELATED"/>
    <property type="match status" value="1"/>
</dbReference>
<keyword evidence="3 10" id="KW-0328">Glycosyltransferase</keyword>
<feature type="transmembrane region" description="Helical" evidence="8">
    <location>
        <begin position="138"/>
        <end position="156"/>
    </location>
</feature>
<keyword evidence="11" id="KW-1185">Reference proteome</keyword>
<dbReference type="STRING" id="573321.SAMN04488505_102388"/>
<feature type="transmembrane region" description="Helical" evidence="8">
    <location>
        <begin position="325"/>
        <end position="344"/>
    </location>
</feature>
<evidence type="ECO:0000256" key="8">
    <source>
        <dbReference type="SAM" id="Phobius"/>
    </source>
</evidence>
<evidence type="ECO:0000256" key="2">
    <source>
        <dbReference type="ARBA" id="ARBA00022475"/>
    </source>
</evidence>
<evidence type="ECO:0000256" key="4">
    <source>
        <dbReference type="ARBA" id="ARBA00022679"/>
    </source>
</evidence>
<keyword evidence="5 8" id="KW-0812">Transmembrane</keyword>
<keyword evidence="4 10" id="KW-0808">Transferase</keyword>
<organism evidence="10 11">
    <name type="scientific">Chitinophaga rupis</name>
    <dbReference type="NCBI Taxonomy" id="573321"/>
    <lineage>
        <taxon>Bacteria</taxon>
        <taxon>Pseudomonadati</taxon>
        <taxon>Bacteroidota</taxon>
        <taxon>Chitinophagia</taxon>
        <taxon>Chitinophagales</taxon>
        <taxon>Chitinophagaceae</taxon>
        <taxon>Chitinophaga</taxon>
    </lineage>
</organism>
<evidence type="ECO:0000256" key="5">
    <source>
        <dbReference type="ARBA" id="ARBA00022692"/>
    </source>
</evidence>
<evidence type="ECO:0000313" key="10">
    <source>
        <dbReference type="EMBL" id="SEL48934.1"/>
    </source>
</evidence>
<dbReference type="GO" id="GO:0016763">
    <property type="term" value="F:pentosyltransferase activity"/>
    <property type="evidence" value="ECO:0007669"/>
    <property type="project" value="TreeGrafter"/>
</dbReference>
<comment type="subcellular location">
    <subcellularLocation>
        <location evidence="1">Cell membrane</location>
        <topology evidence="1">Multi-pass membrane protein</topology>
    </subcellularLocation>
</comment>
<feature type="transmembrane region" description="Helical" evidence="8">
    <location>
        <begin position="12"/>
        <end position="37"/>
    </location>
</feature>
<protein>
    <submittedName>
        <fullName evidence="10">Dolichyl-phosphate-mannose-protein mannosyltransferase</fullName>
    </submittedName>
</protein>
<feature type="transmembrane region" description="Helical" evidence="8">
    <location>
        <begin position="112"/>
        <end position="131"/>
    </location>
</feature>
<feature type="transmembrane region" description="Helical" evidence="8">
    <location>
        <begin position="201"/>
        <end position="222"/>
    </location>
</feature>
<name>A0A1H7QMR8_9BACT</name>
<dbReference type="EMBL" id="FOBB01000002">
    <property type="protein sequence ID" value="SEL48934.1"/>
    <property type="molecule type" value="Genomic_DNA"/>
</dbReference>
<feature type="transmembrane region" description="Helical" evidence="8">
    <location>
        <begin position="88"/>
        <end position="106"/>
    </location>
</feature>
<dbReference type="Proteomes" id="UP000198984">
    <property type="component" value="Unassembled WGS sequence"/>
</dbReference>
<keyword evidence="7 8" id="KW-0472">Membrane</keyword>
<gene>
    <name evidence="10" type="ORF">SAMN04488505_102388</name>
</gene>
<dbReference type="InterPro" id="IPR050297">
    <property type="entry name" value="LipidA_mod_glycosyltrf_83"/>
</dbReference>
<feature type="transmembrane region" description="Helical" evidence="8">
    <location>
        <begin position="57"/>
        <end position="76"/>
    </location>
</feature>
<dbReference type="GO" id="GO:0005886">
    <property type="term" value="C:plasma membrane"/>
    <property type="evidence" value="ECO:0007669"/>
    <property type="project" value="UniProtKB-SubCell"/>
</dbReference>
<feature type="domain" description="Glycosyltransferase RgtA/B/C/D-like" evidence="9">
    <location>
        <begin position="66"/>
        <end position="221"/>
    </location>
</feature>
<accession>A0A1H7QMR8</accession>
<evidence type="ECO:0000256" key="7">
    <source>
        <dbReference type="ARBA" id="ARBA00023136"/>
    </source>
</evidence>